<comment type="subcellular location">
    <subcellularLocation>
        <location evidence="1 8">Cell outer membrane</location>
        <topology evidence="1 8">Multi-pass membrane protein</topology>
    </subcellularLocation>
</comment>
<dbReference type="InterPro" id="IPR000531">
    <property type="entry name" value="Beta-barrel_TonB"/>
</dbReference>
<evidence type="ECO:0000256" key="3">
    <source>
        <dbReference type="ARBA" id="ARBA00022452"/>
    </source>
</evidence>
<dbReference type="Pfam" id="PF00593">
    <property type="entry name" value="TonB_dep_Rec_b-barrel"/>
    <property type="match status" value="1"/>
</dbReference>
<dbReference type="GO" id="GO:0009279">
    <property type="term" value="C:cell outer membrane"/>
    <property type="evidence" value="ECO:0007669"/>
    <property type="project" value="UniProtKB-SubCell"/>
</dbReference>
<dbReference type="Gene3D" id="2.170.130.10">
    <property type="entry name" value="TonB-dependent receptor, plug domain"/>
    <property type="match status" value="1"/>
</dbReference>
<protein>
    <recommendedName>
        <fullName evidence="14">TonB-dependent receptor</fullName>
    </recommendedName>
</protein>
<evidence type="ECO:0000259" key="10">
    <source>
        <dbReference type="Pfam" id="PF00593"/>
    </source>
</evidence>
<dbReference type="InterPro" id="IPR039426">
    <property type="entry name" value="TonB-dep_rcpt-like"/>
</dbReference>
<evidence type="ECO:0000256" key="9">
    <source>
        <dbReference type="RuleBase" id="RU003357"/>
    </source>
</evidence>
<feature type="domain" description="TonB-dependent receptor plug" evidence="11">
    <location>
        <begin position="55"/>
        <end position="164"/>
    </location>
</feature>
<dbReference type="InterPro" id="IPR037066">
    <property type="entry name" value="Plug_dom_sf"/>
</dbReference>
<evidence type="ECO:0000259" key="11">
    <source>
        <dbReference type="Pfam" id="PF07715"/>
    </source>
</evidence>
<dbReference type="Gene3D" id="2.40.170.20">
    <property type="entry name" value="TonB-dependent receptor, beta-barrel domain"/>
    <property type="match status" value="1"/>
</dbReference>
<evidence type="ECO:0000256" key="8">
    <source>
        <dbReference type="PROSITE-ProRule" id="PRU01360"/>
    </source>
</evidence>
<evidence type="ECO:0000256" key="6">
    <source>
        <dbReference type="ARBA" id="ARBA00023136"/>
    </source>
</evidence>
<dbReference type="GO" id="GO:0044718">
    <property type="term" value="P:siderophore transmembrane transport"/>
    <property type="evidence" value="ECO:0007669"/>
    <property type="project" value="TreeGrafter"/>
</dbReference>
<evidence type="ECO:0008006" key="14">
    <source>
        <dbReference type="Google" id="ProtNLM"/>
    </source>
</evidence>
<name>A0A081K6H5_9GAMM</name>
<keyword evidence="2 8" id="KW-0813">Transport</keyword>
<comment type="caution">
    <text evidence="12">The sequence shown here is derived from an EMBL/GenBank/DDBJ whole genome shotgun (WGS) entry which is preliminary data.</text>
</comment>
<dbReference type="PANTHER" id="PTHR30069:SF27">
    <property type="entry name" value="BLL4766 PROTEIN"/>
    <property type="match status" value="1"/>
</dbReference>
<dbReference type="SUPFAM" id="SSF56935">
    <property type="entry name" value="Porins"/>
    <property type="match status" value="1"/>
</dbReference>
<evidence type="ECO:0000256" key="1">
    <source>
        <dbReference type="ARBA" id="ARBA00004571"/>
    </source>
</evidence>
<keyword evidence="13" id="KW-1185">Reference proteome</keyword>
<evidence type="ECO:0000313" key="12">
    <source>
        <dbReference type="EMBL" id="KEI69751.1"/>
    </source>
</evidence>
<evidence type="ECO:0000313" key="13">
    <source>
        <dbReference type="Proteomes" id="UP000027997"/>
    </source>
</evidence>
<organism evidence="12 13">
    <name type="scientific">Endozoicomonas elysicola</name>
    <dbReference type="NCBI Taxonomy" id="305900"/>
    <lineage>
        <taxon>Bacteria</taxon>
        <taxon>Pseudomonadati</taxon>
        <taxon>Pseudomonadota</taxon>
        <taxon>Gammaproteobacteria</taxon>
        <taxon>Oceanospirillales</taxon>
        <taxon>Endozoicomonadaceae</taxon>
        <taxon>Endozoicomonas</taxon>
    </lineage>
</organism>
<reference evidence="12 13" key="1">
    <citation type="submission" date="2014-06" db="EMBL/GenBank/DDBJ databases">
        <title>Whole Genome Sequences of Three Symbiotic Endozoicomonas Bacteria.</title>
        <authorList>
            <person name="Neave M.J."/>
            <person name="Apprill A."/>
            <person name="Voolstra C.R."/>
        </authorList>
    </citation>
    <scope>NUCLEOTIDE SEQUENCE [LARGE SCALE GENOMIC DNA]</scope>
    <source>
        <strain evidence="12 13">DSM 22380</strain>
    </source>
</reference>
<comment type="similarity">
    <text evidence="8 9">Belongs to the TonB-dependent receptor family.</text>
</comment>
<evidence type="ECO:0000256" key="5">
    <source>
        <dbReference type="ARBA" id="ARBA00023077"/>
    </source>
</evidence>
<dbReference type="Pfam" id="PF07715">
    <property type="entry name" value="Plug"/>
    <property type="match status" value="1"/>
</dbReference>
<dbReference type="InterPro" id="IPR012910">
    <property type="entry name" value="Plug_dom"/>
</dbReference>
<dbReference type="eggNOG" id="COG4771">
    <property type="taxonomic scope" value="Bacteria"/>
</dbReference>
<keyword evidence="3 8" id="KW-1134">Transmembrane beta strand</keyword>
<keyword evidence="4 8" id="KW-0812">Transmembrane</keyword>
<gene>
    <name evidence="12" type="ORF">GV64_02455</name>
</gene>
<dbReference type="PROSITE" id="PS52016">
    <property type="entry name" value="TONB_DEPENDENT_REC_3"/>
    <property type="match status" value="1"/>
</dbReference>
<evidence type="ECO:0000256" key="4">
    <source>
        <dbReference type="ARBA" id="ARBA00022692"/>
    </source>
</evidence>
<evidence type="ECO:0000256" key="7">
    <source>
        <dbReference type="ARBA" id="ARBA00023237"/>
    </source>
</evidence>
<evidence type="ECO:0000256" key="2">
    <source>
        <dbReference type="ARBA" id="ARBA00022448"/>
    </source>
</evidence>
<dbReference type="Proteomes" id="UP000027997">
    <property type="component" value="Unassembled WGS sequence"/>
</dbReference>
<dbReference type="InterPro" id="IPR036942">
    <property type="entry name" value="Beta-barrel_TonB_sf"/>
</dbReference>
<dbReference type="EMBL" id="JOJP01000001">
    <property type="protein sequence ID" value="KEI69751.1"/>
    <property type="molecule type" value="Genomic_DNA"/>
</dbReference>
<dbReference type="GO" id="GO:0015344">
    <property type="term" value="F:siderophore uptake transmembrane transporter activity"/>
    <property type="evidence" value="ECO:0007669"/>
    <property type="project" value="TreeGrafter"/>
</dbReference>
<dbReference type="STRING" id="305900.GV64_02455"/>
<keyword evidence="5 9" id="KW-0798">TonB box</keyword>
<dbReference type="PANTHER" id="PTHR30069">
    <property type="entry name" value="TONB-DEPENDENT OUTER MEMBRANE RECEPTOR"/>
    <property type="match status" value="1"/>
</dbReference>
<proteinExistence type="inferred from homology"/>
<dbReference type="AlphaFoldDB" id="A0A081K6H5"/>
<keyword evidence="7 8" id="KW-0998">Cell outer membrane</keyword>
<keyword evidence="6 8" id="KW-0472">Membrane</keyword>
<feature type="domain" description="TonB-dependent receptor-like beta-barrel" evidence="10">
    <location>
        <begin position="196"/>
        <end position="676"/>
    </location>
</feature>
<accession>A0A081K6H5</accession>
<sequence length="708" mass="79841">MLLAGIFSSLIIPVNLQADSDSDKMADTLLDLSLEELISLDVPDVTSVSKRKQRLMDSPAAVFVITDEDIQRSGVTSIPEALRMVPGMQVARLNGNTWSISTRGFNYIFANKLLVLIDGRTVYSPLFSGVNWDIQDTMLEDIARIEVIRGPGAALWGANAVNGVINIITKHAADTQGGLLSTGFGSEEKAFAAYRYGGEIGDDGYYRAFFKTFTRDGLANSDGTDANDDWKINRAGLRADWQTETGAEASVQGEVYDGTTRPPLKIFSYYGTEVEDTIVNLNRAQQGGHLIGNYKQYYSDGSNFSLRGYYDRYENYDYRVTEKRDIGDLEFQHHILPWDNHDIIWGLGYRLTKYNLSDMNNITMPQTSRTDELYSAFIQDHITLSPTWSLALSSRFEHNDFTGYEIQPNAKVTWKAAENRTFWGSLSRAVKTPSISETEVTTRGINILTEDMFDPLLDFVSNPPYLMSISGNNNLNSESLTAFELGYREQFNNRLRLDVTAFLNKYDDILAYVDRGECYDDTTVENIIGLDGQPTNVCVISGTTQAPPFDAILEFPTTFTNGLSATAYGVEVALDWQVNDWWKLHTNFSALQIDAKAYQNEIYLKENEALIEELSASSTANIRSSMNLPNQWYLDFWVRYMDNLKNAKVGAYTALDFRVAKKIGKDLEVSLTGKNLFDKQRLEFSEIFSGLGATEVQESWYLQLRWQY</sequence>